<keyword evidence="2" id="KW-1185">Reference proteome</keyword>
<evidence type="ECO:0000313" key="1">
    <source>
        <dbReference type="EMBL" id="MEN2790275.1"/>
    </source>
</evidence>
<name>A0ABU9Y398_9SPHN</name>
<organism evidence="1 2">
    <name type="scientific">Sphingomonas oligophenolica</name>
    <dbReference type="NCBI Taxonomy" id="301154"/>
    <lineage>
        <taxon>Bacteria</taxon>
        <taxon>Pseudomonadati</taxon>
        <taxon>Pseudomonadota</taxon>
        <taxon>Alphaproteobacteria</taxon>
        <taxon>Sphingomonadales</taxon>
        <taxon>Sphingomonadaceae</taxon>
        <taxon>Sphingomonas</taxon>
    </lineage>
</organism>
<gene>
    <name evidence="1" type="ORF">ABC974_11610</name>
</gene>
<dbReference type="EMBL" id="JBDIME010000008">
    <property type="protein sequence ID" value="MEN2790275.1"/>
    <property type="molecule type" value="Genomic_DNA"/>
</dbReference>
<sequence>MKSAADKIAAGLGDAIAFANGEKGRGRECFHRAADDVGAASASARSPIVFTNPTKV</sequence>
<protein>
    <submittedName>
        <fullName evidence="1">Uncharacterized protein</fullName>
    </submittedName>
</protein>
<dbReference type="RefSeq" id="WP_343889048.1">
    <property type="nucleotide sequence ID" value="NZ_BAAAEH010000016.1"/>
</dbReference>
<proteinExistence type="predicted"/>
<dbReference type="Proteomes" id="UP001419910">
    <property type="component" value="Unassembled WGS sequence"/>
</dbReference>
<reference evidence="1 2" key="1">
    <citation type="submission" date="2024-05" db="EMBL/GenBank/DDBJ databases">
        <authorList>
            <person name="Liu Q."/>
            <person name="Xin Y.-H."/>
        </authorList>
    </citation>
    <scope>NUCLEOTIDE SEQUENCE [LARGE SCALE GENOMIC DNA]</scope>
    <source>
        <strain evidence="1 2">CGMCC 1.10181</strain>
    </source>
</reference>
<accession>A0ABU9Y398</accession>
<comment type="caution">
    <text evidence="1">The sequence shown here is derived from an EMBL/GenBank/DDBJ whole genome shotgun (WGS) entry which is preliminary data.</text>
</comment>
<evidence type="ECO:0000313" key="2">
    <source>
        <dbReference type="Proteomes" id="UP001419910"/>
    </source>
</evidence>